<feature type="compositionally biased region" description="Polar residues" evidence="1">
    <location>
        <begin position="601"/>
        <end position="612"/>
    </location>
</feature>
<sequence>MPRHEKDRDTRDDSRHGYRSAKQGYKDSSKNEEHHCSHDVSGGHLRYHRSRSPAGNASGASRSSTLLLTNGISSSSPRDGRRPNTWSHRRSSTNSRRNQRDLSPLLLKDGQLSPRNRDTVGNNTRPLSPLLLRDGRLSPGNRELSTNYTYSDYRGDNDSLPVNSGLTGRQSELSLSDERFVRERLNELNYSQSGLREFDSRYNDGQSLDLDSRYSQGYLQNLDSRFSLMSSHNLNPALLLDSLLNLLGNQSLNPFSNQYMSEIRDNISFGDSRSELDRERSGKSYISSQNSSSYLNDMSGNLLLERNQWIDSRSERNLYSEGRRSCLSQERESDRYRHNKSREFANRSRERCDRSREPIDRRCQSGEHHDRRRRSRENFSGRNKSRENQDQMRRREHLIRRSTSREQKDRTRSREHLKSRSTSREHKDRTRSSREHLNRRSKSSEHIDKTRSREHLNRRSKSREHRDSTRSGEHLKRRSKSREHIDKTRRREHLKRRSKSREHRDSTRSREHLNRRSKSREHIDKTWCREHLNRRSKSREHRDSARSRENFNRKSTSKERTKSRELKDQTSRSMEHKSEMSDCREHKDNTTTDKNTDVIQDDNTGLNVNSETETGENVDGKIVTGSEIDGNRLTGDIEMEINTLSEKDEREGNTGNSDMDRNTVTGSSEIDGNTLKESNEKVGSSEVDGNIFKKSSAMHGNSIIGNSVKVENTDSSIADGIRLAESSEIEKNILSGSGEKYENTESSDTDGDTLARCGKMDGVTIEGSEEMNGNTLLSSGKDTDTGRNGNAEISEMESDIGTSEIDGNILTGSSITDGKSLEDSSDLDRNILIGSSEMDRKTLMGSSEIDRNGLTGSEMCGDTEIDRNLLRESNGIDRNTGKSETNWNTIKGSDGMHRNIGDNEMDGNKLTGSSEIEVNTGSSEMNENTGSNERNRNTRSIEHNTVNIKMENNTGSIEMEHNTESIEMKHNTGSKERNGNTESIEMEHNTGSKERNGNTDSIEMEHNTGSIEIEHNTGSIEMEHNTGSFGMEQNMGSIEIDGNILTGNRIYKIEDLSKDNLQKENPTVKIDEEKRIEDFTLDFQDLHTGSSTLCTSNLLLKSTVDPGGTHKEDLNITTNLQYPVSVDPSDTEMDMLHQSDAMADTTITDEDDAEFEMEEEEVSHFATGEAENQCREITKEIRVPVHSKANILIQLPIKPIPVYSRVTVYKQNGPTILTAENGKVITTDSYRGRVKYINCNTRGVVKIQINHVKLDDEGMYMTSCDDVVVQGPVLKPYIPTDITLGIDKTALMMLSCDESRGYQSFEVVKEDSNQVQSPVFRINSQNDLNLDDNYRDRIQFQGDMKSGRCWFELHKITLEDSGKYMLKHGEVVYMSQINENIPRQTISLGKSLFILETYCQKRGAQKAKKNYRDPEVIAGEMNSLREYLHSRRSDNIECSNLLNVAITKRKLKLKLNYKVDVAGKVGYKTIYSGRLQIQPNIFLIRENCFHKKELSKRVYEKAVQLLLTKTPEEILKQVDPGPYQCPESDELKLEKQNIPNYDEQACNAIMDAAINKALPKERFDEMIRNEYNRESLSEESILAAIKARVQITQGPVNYNDLLSKADVQTNENDLIQRGKNPNSIQDVNKFVVIERAHVVDDRKSFAFQILTDSANNCGLIIKWLVTSPVYSVPKTPLFVFRCNIWLLDIMIGEGFALQKQQAIRLAAANALTYIYKKWPVIQISSNKTQSRNCVSYEEIIIKSDEMKQCEGDREDYGITDSGVDKWFIRAVEDDLTKKKRNR</sequence>
<dbReference type="EMBL" id="JARBDR010000640">
    <property type="protein sequence ID" value="KAJ8310608.1"/>
    <property type="molecule type" value="Genomic_DNA"/>
</dbReference>
<feature type="compositionally biased region" description="Basic and acidic residues" evidence="1">
    <location>
        <begin position="969"/>
        <end position="997"/>
    </location>
</feature>
<feature type="compositionally biased region" description="Basic and acidic residues" evidence="1">
    <location>
        <begin position="540"/>
        <end position="596"/>
    </location>
</feature>
<reference evidence="2 3" key="1">
    <citation type="submission" date="2022-12" db="EMBL/GenBank/DDBJ databases">
        <title>Chromosome-level genome of Tegillarca granosa.</title>
        <authorList>
            <person name="Kim J."/>
        </authorList>
    </citation>
    <scope>NUCLEOTIDE SEQUENCE [LARGE SCALE GENOMIC DNA]</scope>
    <source>
        <strain evidence="2">Teg-2019</strain>
        <tissue evidence="2">Adductor muscle</tissue>
    </source>
</reference>
<keyword evidence="3" id="KW-1185">Reference proteome</keyword>
<accession>A0ABQ9EZN8</accession>
<protein>
    <recommendedName>
        <fullName evidence="4">DRBM domain-containing protein</fullName>
    </recommendedName>
</protein>
<feature type="compositionally biased region" description="Basic and acidic residues" evidence="1">
    <location>
        <begin position="24"/>
        <end position="38"/>
    </location>
</feature>
<dbReference type="Gene3D" id="2.60.40.10">
    <property type="entry name" value="Immunoglobulins"/>
    <property type="match status" value="2"/>
</dbReference>
<evidence type="ECO:0008006" key="4">
    <source>
        <dbReference type="Google" id="ProtNLM"/>
    </source>
</evidence>
<gene>
    <name evidence="2" type="ORF">KUTeg_012473</name>
</gene>
<feature type="region of interest" description="Disordered" evidence="1">
    <location>
        <begin position="320"/>
        <end position="521"/>
    </location>
</feature>
<feature type="compositionally biased region" description="Low complexity" evidence="1">
    <location>
        <begin position="283"/>
        <end position="292"/>
    </location>
</feature>
<feature type="region of interest" description="Disordered" evidence="1">
    <location>
        <begin position="1"/>
        <end position="168"/>
    </location>
</feature>
<evidence type="ECO:0000313" key="3">
    <source>
        <dbReference type="Proteomes" id="UP001217089"/>
    </source>
</evidence>
<feature type="compositionally biased region" description="Basic and acidic residues" evidence="1">
    <location>
        <begin position="1"/>
        <end position="16"/>
    </location>
</feature>
<dbReference type="InterPro" id="IPR013783">
    <property type="entry name" value="Ig-like_fold"/>
</dbReference>
<feature type="region of interest" description="Disordered" evidence="1">
    <location>
        <begin position="273"/>
        <end position="292"/>
    </location>
</feature>
<feature type="compositionally biased region" description="Polar residues" evidence="1">
    <location>
        <begin position="653"/>
        <end position="671"/>
    </location>
</feature>
<feature type="compositionally biased region" description="Basic residues" evidence="1">
    <location>
        <begin position="475"/>
        <end position="501"/>
    </location>
</feature>
<feature type="region of interest" description="Disordered" evidence="1">
    <location>
        <begin position="734"/>
        <end position="755"/>
    </location>
</feature>
<feature type="compositionally biased region" description="Basic and acidic residues" evidence="1">
    <location>
        <begin position="403"/>
        <end position="457"/>
    </location>
</feature>
<dbReference type="Proteomes" id="UP001217089">
    <property type="component" value="Unassembled WGS sequence"/>
</dbReference>
<feature type="compositionally biased region" description="Basic and acidic residues" evidence="1">
    <location>
        <begin position="273"/>
        <end position="282"/>
    </location>
</feature>
<comment type="caution">
    <text evidence="2">The sequence shown here is derived from an EMBL/GenBank/DDBJ whole genome shotgun (WGS) entry which is preliminary data.</text>
</comment>
<feature type="region of interest" description="Disordered" evidence="1">
    <location>
        <begin position="643"/>
        <end position="687"/>
    </location>
</feature>
<organism evidence="2 3">
    <name type="scientific">Tegillarca granosa</name>
    <name type="common">Malaysian cockle</name>
    <name type="synonym">Anadara granosa</name>
    <dbReference type="NCBI Taxonomy" id="220873"/>
    <lineage>
        <taxon>Eukaryota</taxon>
        <taxon>Metazoa</taxon>
        <taxon>Spiralia</taxon>
        <taxon>Lophotrochozoa</taxon>
        <taxon>Mollusca</taxon>
        <taxon>Bivalvia</taxon>
        <taxon>Autobranchia</taxon>
        <taxon>Pteriomorphia</taxon>
        <taxon>Arcoida</taxon>
        <taxon>Arcoidea</taxon>
        <taxon>Arcidae</taxon>
        <taxon>Tegillarca</taxon>
    </lineage>
</organism>
<feature type="region of interest" description="Disordered" evidence="1">
    <location>
        <begin position="533"/>
        <end position="616"/>
    </location>
</feature>
<proteinExistence type="predicted"/>
<feature type="compositionally biased region" description="Polar residues" evidence="1">
    <location>
        <begin position="53"/>
        <end position="77"/>
    </location>
</feature>
<feature type="compositionally biased region" description="Basic and acidic residues" evidence="1">
    <location>
        <begin position="376"/>
        <end position="393"/>
    </location>
</feature>
<evidence type="ECO:0000256" key="1">
    <source>
        <dbReference type="SAM" id="MobiDB-lite"/>
    </source>
</evidence>
<feature type="compositionally biased region" description="Basic and acidic residues" evidence="1">
    <location>
        <begin position="320"/>
        <end position="369"/>
    </location>
</feature>
<feature type="compositionally biased region" description="Basic and acidic residues" evidence="1">
    <location>
        <begin position="502"/>
        <end position="521"/>
    </location>
</feature>
<name>A0ABQ9EZN8_TEGGR</name>
<feature type="region of interest" description="Disordered" evidence="1">
    <location>
        <begin position="969"/>
        <end position="1003"/>
    </location>
</feature>
<evidence type="ECO:0000313" key="2">
    <source>
        <dbReference type="EMBL" id="KAJ8310608.1"/>
    </source>
</evidence>
<feature type="compositionally biased region" description="Basic and acidic residues" evidence="1">
    <location>
        <begin position="464"/>
        <end position="474"/>
    </location>
</feature>